<feature type="non-terminal residue" evidence="2">
    <location>
        <position position="1"/>
    </location>
</feature>
<protein>
    <submittedName>
        <fullName evidence="2">Uncharacterized protein</fullName>
    </submittedName>
</protein>
<feature type="region of interest" description="Disordered" evidence="1">
    <location>
        <begin position="171"/>
        <end position="192"/>
    </location>
</feature>
<evidence type="ECO:0000313" key="2">
    <source>
        <dbReference type="EMBL" id="KZL74430.1"/>
    </source>
</evidence>
<gene>
    <name evidence="2" type="ORF">CI238_04426</name>
</gene>
<accession>A0A166VCJ3</accession>
<comment type="caution">
    <text evidence="2">The sequence shown here is derived from an EMBL/GenBank/DDBJ whole genome shotgun (WGS) entry which is preliminary data.</text>
</comment>
<evidence type="ECO:0000256" key="1">
    <source>
        <dbReference type="SAM" id="MobiDB-lite"/>
    </source>
</evidence>
<organism evidence="2 3">
    <name type="scientific">Colletotrichum incanum</name>
    <name type="common">Soybean anthracnose fungus</name>
    <dbReference type="NCBI Taxonomy" id="1573173"/>
    <lineage>
        <taxon>Eukaryota</taxon>
        <taxon>Fungi</taxon>
        <taxon>Dikarya</taxon>
        <taxon>Ascomycota</taxon>
        <taxon>Pezizomycotina</taxon>
        <taxon>Sordariomycetes</taxon>
        <taxon>Hypocreomycetidae</taxon>
        <taxon>Glomerellales</taxon>
        <taxon>Glomerellaceae</taxon>
        <taxon>Colletotrichum</taxon>
        <taxon>Colletotrichum spaethianum species complex</taxon>
    </lineage>
</organism>
<dbReference type="Proteomes" id="UP000076584">
    <property type="component" value="Unassembled WGS sequence"/>
</dbReference>
<sequence>LAVRMAHMKAGTYVTSPVNSNMMTARLTVILLTPARNAAAPTMAKIPGDMSPMTWPISRPNRAPPSSAGIMIPEGTLHPKVIIVSKSLTTAPPVSRSMYAVLSLLCSCSQIHPPVGSLQSTNSFESATSPVSRMRTLGYCNNAVTRTTPHSSKTGCFLTMSYLRKRFDQRKLAWQNTPPKTPPQSPRNTNTR</sequence>
<keyword evidence="3" id="KW-1185">Reference proteome</keyword>
<reference evidence="2 3" key="1">
    <citation type="submission" date="2015-06" db="EMBL/GenBank/DDBJ databases">
        <title>Survival trade-offs in plant roots during colonization by closely related pathogenic and mutualistic fungi.</title>
        <authorList>
            <person name="Hacquard S."/>
            <person name="Kracher B."/>
            <person name="Hiruma K."/>
            <person name="Weinman A."/>
            <person name="Muench P."/>
            <person name="Garrido Oter R."/>
            <person name="Ver Loren van Themaat E."/>
            <person name="Dallerey J.-F."/>
            <person name="Damm U."/>
            <person name="Henrissat B."/>
            <person name="Lespinet O."/>
            <person name="Thon M."/>
            <person name="Kemen E."/>
            <person name="McHardy A.C."/>
            <person name="Schulze-Lefert P."/>
            <person name="O'Connell R.J."/>
        </authorList>
    </citation>
    <scope>NUCLEOTIDE SEQUENCE [LARGE SCALE GENOMIC DNA]</scope>
    <source>
        <strain evidence="2 3">MAFF 238704</strain>
    </source>
</reference>
<dbReference type="EMBL" id="LFIW01002328">
    <property type="protein sequence ID" value="KZL74430.1"/>
    <property type="molecule type" value="Genomic_DNA"/>
</dbReference>
<name>A0A166VCJ3_COLIC</name>
<evidence type="ECO:0000313" key="3">
    <source>
        <dbReference type="Proteomes" id="UP000076584"/>
    </source>
</evidence>
<dbReference type="AlphaFoldDB" id="A0A166VCJ3"/>
<proteinExistence type="predicted"/>